<sequence>MFPTSPMLHLLCGKPASGKSTLAAELALGSGAIVISEDEWLEALFADDMASLSDYVRCAAKLRRIMEPHVATLLTAGVSVVLDFPANTIETRGWMQRLLQQTNAAHRLHVLDVPDEVCLARLQTRNARDEHPFAATEVQFRRIARHYVAPRDEEGFNVVTHRIGDD</sequence>
<keyword evidence="2" id="KW-1185">Reference proteome</keyword>
<gene>
    <name evidence="1" type="ORF">CLV78_101465</name>
</gene>
<dbReference type="GO" id="GO:0016301">
    <property type="term" value="F:kinase activity"/>
    <property type="evidence" value="ECO:0007669"/>
    <property type="project" value="UniProtKB-KW"/>
</dbReference>
<evidence type="ECO:0000313" key="1">
    <source>
        <dbReference type="EMBL" id="PRY26370.1"/>
    </source>
</evidence>
<comment type="caution">
    <text evidence="1">The sequence shown here is derived from an EMBL/GenBank/DDBJ whole genome shotgun (WGS) entry which is preliminary data.</text>
</comment>
<protein>
    <submittedName>
        <fullName evidence="1">Putative kinase</fullName>
    </submittedName>
</protein>
<dbReference type="AlphaFoldDB" id="A0A2T0RYZ3"/>
<keyword evidence="1" id="KW-0418">Kinase</keyword>
<dbReference type="Proteomes" id="UP000239480">
    <property type="component" value="Unassembled WGS sequence"/>
</dbReference>
<name>A0A2T0RYZ3_9RHOB</name>
<dbReference type="InterPro" id="IPR017101">
    <property type="entry name" value="P-loop_ATP/GTP-bd_All4644_prd"/>
</dbReference>
<organism evidence="1 2">
    <name type="scientific">Aliiruegeria haliotis</name>
    <dbReference type="NCBI Taxonomy" id="1280846"/>
    <lineage>
        <taxon>Bacteria</taxon>
        <taxon>Pseudomonadati</taxon>
        <taxon>Pseudomonadota</taxon>
        <taxon>Alphaproteobacteria</taxon>
        <taxon>Rhodobacterales</taxon>
        <taxon>Roseobacteraceae</taxon>
        <taxon>Aliiruegeria</taxon>
    </lineage>
</organism>
<proteinExistence type="predicted"/>
<dbReference type="RefSeq" id="WP_106203147.1">
    <property type="nucleotide sequence ID" value="NZ_PVTD01000001.1"/>
</dbReference>
<keyword evidence="1" id="KW-0808">Transferase</keyword>
<dbReference type="OrthoDB" id="531205at2"/>
<reference evidence="1 2" key="1">
    <citation type="submission" date="2018-03" db="EMBL/GenBank/DDBJ databases">
        <title>Genomic Encyclopedia of Archaeal and Bacterial Type Strains, Phase II (KMG-II): from individual species to whole genera.</title>
        <authorList>
            <person name="Goeker M."/>
        </authorList>
    </citation>
    <scope>NUCLEOTIDE SEQUENCE [LARGE SCALE GENOMIC DNA]</scope>
    <source>
        <strain evidence="1 2">DSM 29328</strain>
    </source>
</reference>
<dbReference type="Pfam" id="PF13671">
    <property type="entry name" value="AAA_33"/>
    <property type="match status" value="1"/>
</dbReference>
<dbReference type="Gene3D" id="3.40.50.300">
    <property type="entry name" value="P-loop containing nucleotide triphosphate hydrolases"/>
    <property type="match status" value="1"/>
</dbReference>
<evidence type="ECO:0000313" key="2">
    <source>
        <dbReference type="Proteomes" id="UP000239480"/>
    </source>
</evidence>
<dbReference type="EMBL" id="PVTD01000001">
    <property type="protein sequence ID" value="PRY26370.1"/>
    <property type="molecule type" value="Genomic_DNA"/>
</dbReference>
<dbReference type="SUPFAM" id="SSF52540">
    <property type="entry name" value="P-loop containing nucleoside triphosphate hydrolases"/>
    <property type="match status" value="1"/>
</dbReference>
<dbReference type="PIRSF" id="PIRSF037081">
    <property type="entry name" value="P-loop_All4644_prd"/>
    <property type="match status" value="1"/>
</dbReference>
<dbReference type="InterPro" id="IPR027417">
    <property type="entry name" value="P-loop_NTPase"/>
</dbReference>
<accession>A0A2T0RYZ3</accession>